<evidence type="ECO:0000256" key="1">
    <source>
        <dbReference type="ARBA" id="ARBA00004613"/>
    </source>
</evidence>
<dbReference type="GO" id="GO:0004601">
    <property type="term" value="F:peroxidase activity"/>
    <property type="evidence" value="ECO:0007669"/>
    <property type="project" value="InterPro"/>
</dbReference>
<evidence type="ECO:0000256" key="2">
    <source>
        <dbReference type="ARBA" id="ARBA00022525"/>
    </source>
</evidence>
<dbReference type="GO" id="GO:0020037">
    <property type="term" value="F:heme binding"/>
    <property type="evidence" value="ECO:0007669"/>
    <property type="project" value="InterPro"/>
</dbReference>
<gene>
    <name evidence="4" type="ORF">V1264_013088</name>
</gene>
<dbReference type="AlphaFoldDB" id="A0AAN9BMF0"/>
<evidence type="ECO:0000256" key="3">
    <source>
        <dbReference type="ARBA" id="ARBA00023180"/>
    </source>
</evidence>
<comment type="caution">
    <text evidence="4">The sequence shown here is derived from an EMBL/GenBank/DDBJ whole genome shotgun (WGS) entry which is preliminary data.</text>
</comment>
<name>A0AAN9BMF0_9CAEN</name>
<reference evidence="4 5" key="1">
    <citation type="submission" date="2024-02" db="EMBL/GenBank/DDBJ databases">
        <title>Chromosome-scale genome assembly of the rough periwinkle Littorina saxatilis.</title>
        <authorList>
            <person name="De Jode A."/>
            <person name="Faria R."/>
            <person name="Formenti G."/>
            <person name="Sims Y."/>
            <person name="Smith T.P."/>
            <person name="Tracey A."/>
            <person name="Wood J.M.D."/>
            <person name="Zagrodzka Z.B."/>
            <person name="Johannesson K."/>
            <person name="Butlin R.K."/>
            <person name="Leder E.H."/>
        </authorList>
    </citation>
    <scope>NUCLEOTIDE SEQUENCE [LARGE SCALE GENOMIC DNA]</scope>
    <source>
        <strain evidence="4">Snail1</strain>
        <tissue evidence="4">Muscle</tissue>
    </source>
</reference>
<organism evidence="4 5">
    <name type="scientific">Littorina saxatilis</name>
    <dbReference type="NCBI Taxonomy" id="31220"/>
    <lineage>
        <taxon>Eukaryota</taxon>
        <taxon>Metazoa</taxon>
        <taxon>Spiralia</taxon>
        <taxon>Lophotrochozoa</taxon>
        <taxon>Mollusca</taxon>
        <taxon>Gastropoda</taxon>
        <taxon>Caenogastropoda</taxon>
        <taxon>Littorinimorpha</taxon>
        <taxon>Littorinoidea</taxon>
        <taxon>Littorinidae</taxon>
        <taxon>Littorina</taxon>
    </lineage>
</organism>
<dbReference type="EMBL" id="JBAMIC010000003">
    <property type="protein sequence ID" value="KAK7108956.1"/>
    <property type="molecule type" value="Genomic_DNA"/>
</dbReference>
<proteinExistence type="predicted"/>
<dbReference type="GO" id="GO:0005576">
    <property type="term" value="C:extracellular region"/>
    <property type="evidence" value="ECO:0007669"/>
    <property type="project" value="UniProtKB-SubCell"/>
</dbReference>
<evidence type="ECO:0000313" key="4">
    <source>
        <dbReference type="EMBL" id="KAK7108956.1"/>
    </source>
</evidence>
<dbReference type="InterPro" id="IPR019791">
    <property type="entry name" value="Haem_peroxidase_animal"/>
</dbReference>
<dbReference type="Proteomes" id="UP001374579">
    <property type="component" value="Unassembled WGS sequence"/>
</dbReference>
<dbReference type="PANTHER" id="PTHR11475">
    <property type="entry name" value="OXIDASE/PEROXIDASE"/>
    <property type="match status" value="1"/>
</dbReference>
<keyword evidence="5" id="KW-1185">Reference proteome</keyword>
<dbReference type="GO" id="GO:0006979">
    <property type="term" value="P:response to oxidative stress"/>
    <property type="evidence" value="ECO:0007669"/>
    <property type="project" value="InterPro"/>
</dbReference>
<dbReference type="PANTHER" id="PTHR11475:SF4">
    <property type="entry name" value="CHORION PEROXIDASE"/>
    <property type="match status" value="1"/>
</dbReference>
<dbReference type="SUPFAM" id="SSF48113">
    <property type="entry name" value="Heme-dependent peroxidases"/>
    <property type="match status" value="1"/>
</dbReference>
<protein>
    <submittedName>
        <fullName evidence="4">Uncharacterized protein</fullName>
    </submittedName>
</protein>
<dbReference type="Gene3D" id="1.10.640.10">
    <property type="entry name" value="Haem peroxidase domain superfamily, animal type"/>
    <property type="match status" value="1"/>
</dbReference>
<dbReference type="InterPro" id="IPR010255">
    <property type="entry name" value="Haem_peroxidase_sf"/>
</dbReference>
<dbReference type="PROSITE" id="PS50292">
    <property type="entry name" value="PEROXIDASE_3"/>
    <property type="match status" value="1"/>
</dbReference>
<comment type="subcellular location">
    <subcellularLocation>
        <location evidence="1">Secreted</location>
    </subcellularLocation>
</comment>
<dbReference type="Pfam" id="PF03098">
    <property type="entry name" value="An_peroxidase"/>
    <property type="match status" value="1"/>
</dbReference>
<accession>A0AAN9BMF0</accession>
<keyword evidence="3" id="KW-0325">Glycoprotein</keyword>
<dbReference type="InterPro" id="IPR037120">
    <property type="entry name" value="Haem_peroxidase_sf_animal"/>
</dbReference>
<evidence type="ECO:0000313" key="5">
    <source>
        <dbReference type="Proteomes" id="UP001374579"/>
    </source>
</evidence>
<sequence>MFFRPNFVQKEHGQGMTMVLNGLIRDHSQKRDRFMNTDLTDHLFQTKDGRSLDLASLNIQRGRDHGLPSYNSFRKFCGLPSLQEVMATGKMADAPFLRVYNNLDDVDLFTGGLAETPVPGGVVGPTFSCIIGQQFHNIKFGDRFWYQNTQHEGAFTLGQIQAIERIGLSDVLCWVTSMSAVQVQPFVEPSVGNPVRECFETLPLDLSPWLEI</sequence>
<keyword evidence="2" id="KW-0964">Secreted</keyword>